<dbReference type="PANTHER" id="PTHR31548">
    <property type="entry name" value="CLARIN"/>
    <property type="match status" value="1"/>
</dbReference>
<evidence type="ECO:0000256" key="5">
    <source>
        <dbReference type="ARBA" id="ARBA00023136"/>
    </source>
</evidence>
<comment type="subcellular location">
    <subcellularLocation>
        <location evidence="1">Membrane</location>
        <topology evidence="1">Multi-pass membrane protein</topology>
    </subcellularLocation>
</comment>
<reference evidence="7" key="2">
    <citation type="submission" date="2022-08" db="UniProtKB">
        <authorList>
            <consortium name="EnsemblMetazoa"/>
        </authorList>
    </citation>
    <scope>IDENTIFICATION</scope>
    <source>
        <strain evidence="7">EBRO</strain>
    </source>
</reference>
<dbReference type="InterPro" id="IPR026748">
    <property type="entry name" value="Clarin"/>
</dbReference>
<accession>A0A182IKI4</accession>
<proteinExistence type="inferred from homology"/>
<dbReference type="EnsemblMetazoa" id="AATE000877-RA">
    <property type="protein sequence ID" value="AATE000877-PA.1"/>
    <property type="gene ID" value="AATE000877"/>
</dbReference>
<sequence length="226" mass="24983">MSLKTRSIVFATFFSSCLIVGLLVASLTTKNWIQGSAKRVNYNESNGQINFGLFSGHRRLNVGFGVRDYRIDVMAMVRNEPEVMSYWLWLGAALGTGLGVLGGVIAAIASVLKAASASKKTGTMVVLFVSNLMTGISQTIAFVCWLIQFYNYLTHNVLLAEDRNNNWYSTGLIMLGSSFYFIAGGIALVVVNLILLIVATRLERWERKKFLNPTTDDKTQGAIMLY</sequence>
<organism evidence="7">
    <name type="scientific">Anopheles atroparvus</name>
    <name type="common">European mosquito</name>
    <dbReference type="NCBI Taxonomy" id="41427"/>
    <lineage>
        <taxon>Eukaryota</taxon>
        <taxon>Metazoa</taxon>
        <taxon>Ecdysozoa</taxon>
        <taxon>Arthropoda</taxon>
        <taxon>Hexapoda</taxon>
        <taxon>Insecta</taxon>
        <taxon>Pterygota</taxon>
        <taxon>Neoptera</taxon>
        <taxon>Endopterygota</taxon>
        <taxon>Diptera</taxon>
        <taxon>Nematocera</taxon>
        <taxon>Culicoidea</taxon>
        <taxon>Culicidae</taxon>
        <taxon>Anophelinae</taxon>
        <taxon>Anopheles</taxon>
    </lineage>
</organism>
<dbReference type="VEuPathDB" id="VectorBase:AATE000877"/>
<dbReference type="EnsemblMetazoa" id="ENSAATROPT001133">
    <property type="protein sequence ID" value="ENSAATROPP001082"/>
    <property type="gene ID" value="ENSAATROPG000898"/>
</dbReference>
<protein>
    <submittedName>
        <fullName evidence="7">Uncharacterized protein</fullName>
    </submittedName>
</protein>
<name>A0A182IKI4_ANOAO</name>
<feature type="transmembrane region" description="Helical" evidence="6">
    <location>
        <begin position="170"/>
        <end position="199"/>
    </location>
</feature>
<dbReference type="OrthoDB" id="10012538at2759"/>
<dbReference type="Proteomes" id="UP000075880">
    <property type="component" value="Unassembled WGS sequence"/>
</dbReference>
<keyword evidence="4 6" id="KW-1133">Transmembrane helix</keyword>
<evidence type="ECO:0000256" key="3">
    <source>
        <dbReference type="ARBA" id="ARBA00022692"/>
    </source>
</evidence>
<feature type="transmembrane region" description="Helical" evidence="6">
    <location>
        <begin position="86"/>
        <end position="112"/>
    </location>
</feature>
<evidence type="ECO:0000313" key="7">
    <source>
        <dbReference type="EnsemblMetazoa" id="AATE000877-PA.1"/>
    </source>
</evidence>
<evidence type="ECO:0000313" key="8">
    <source>
        <dbReference type="Proteomes" id="UP000075880"/>
    </source>
</evidence>
<evidence type="ECO:0000256" key="4">
    <source>
        <dbReference type="ARBA" id="ARBA00022989"/>
    </source>
</evidence>
<evidence type="ECO:0000256" key="2">
    <source>
        <dbReference type="ARBA" id="ARBA00005787"/>
    </source>
</evidence>
<reference evidence="8" key="1">
    <citation type="submission" date="2021-09" db="EMBL/GenBank/DDBJ databases">
        <authorList>
            <consortium name="Infravec"/>
            <person name="Campbell I L."/>
            <person name="Maslen G."/>
            <person name="Yates A."/>
        </authorList>
    </citation>
    <scope>NUCLEOTIDE SEQUENCE [LARGE SCALE GENOMIC DNA]</scope>
    <source>
        <strain evidence="8">Infravec2 EBRE</strain>
    </source>
</reference>
<feature type="transmembrane region" description="Helical" evidence="6">
    <location>
        <begin position="124"/>
        <end position="150"/>
    </location>
</feature>
<feature type="transmembrane region" description="Helical" evidence="6">
    <location>
        <begin position="7"/>
        <end position="27"/>
    </location>
</feature>
<keyword evidence="8" id="KW-1185">Reference proteome</keyword>
<keyword evidence="3 6" id="KW-0812">Transmembrane</keyword>
<keyword evidence="5 6" id="KW-0472">Membrane</keyword>
<evidence type="ECO:0000256" key="1">
    <source>
        <dbReference type="ARBA" id="ARBA00004141"/>
    </source>
</evidence>
<dbReference type="GO" id="GO:0007605">
    <property type="term" value="P:sensory perception of sound"/>
    <property type="evidence" value="ECO:0007669"/>
    <property type="project" value="UniProtKB-ARBA"/>
</dbReference>
<dbReference type="STRING" id="41427.A0A182IKI4"/>
<dbReference type="PANTHER" id="PTHR31548:SF1">
    <property type="entry name" value="LD47387P"/>
    <property type="match status" value="1"/>
</dbReference>
<dbReference type="GO" id="GO:0016020">
    <property type="term" value="C:membrane"/>
    <property type="evidence" value="ECO:0007669"/>
    <property type="project" value="UniProtKB-SubCell"/>
</dbReference>
<dbReference type="AlphaFoldDB" id="A0A182IKI4"/>
<dbReference type="PROSITE" id="PS51257">
    <property type="entry name" value="PROKAR_LIPOPROTEIN"/>
    <property type="match status" value="1"/>
</dbReference>
<evidence type="ECO:0000256" key="6">
    <source>
        <dbReference type="SAM" id="Phobius"/>
    </source>
</evidence>
<comment type="similarity">
    <text evidence="2">Belongs to the clarin family.</text>
</comment>